<dbReference type="CDD" id="cd00317">
    <property type="entry name" value="cyclophilin"/>
    <property type="match status" value="1"/>
</dbReference>
<dbReference type="AlphaFoldDB" id="A0A917R3R5"/>
<keyword evidence="3" id="KW-1133">Transmembrane helix</keyword>
<keyword evidence="3" id="KW-0472">Membrane</keyword>
<evidence type="ECO:0000313" key="5">
    <source>
        <dbReference type="EMBL" id="GGK87093.1"/>
    </source>
</evidence>
<dbReference type="InterPro" id="IPR002130">
    <property type="entry name" value="Cyclophilin-type_PPIase_dom"/>
</dbReference>
<organism evidence="5 6">
    <name type="scientific">Sphaerisporangium melleum</name>
    <dbReference type="NCBI Taxonomy" id="321316"/>
    <lineage>
        <taxon>Bacteria</taxon>
        <taxon>Bacillati</taxon>
        <taxon>Actinomycetota</taxon>
        <taxon>Actinomycetes</taxon>
        <taxon>Streptosporangiales</taxon>
        <taxon>Streptosporangiaceae</taxon>
        <taxon>Sphaerisporangium</taxon>
    </lineage>
</organism>
<sequence>MTDVDRQTQLAREHRERQEQRAKGASGTSRRNTVIGAGLGVLLVAGGIFAATTLLGDDGKKPTSAAAPSDSPAASSEPSATASAPAEAPTASADPAAATCEYRKDDSGSPAKKVGTPPSKPDTRGKHMVVTTNQGTIVIELATAAAPCTVNSFEFLAKKNFFDNTRCHRLATVDTVGLGMLQCGDPFAKADGKHSTDGSGGPGYLFNDENLGGMQLGRGTVAMAQSSEDANSNGSQFFISFADDNTQLTAAGAAFTPFGVVTKGMDIVDKIAKGGIIPFNDDPMSDVRGEGSNAPKLPVIIKDLRITNR</sequence>
<dbReference type="InterPro" id="IPR029000">
    <property type="entry name" value="Cyclophilin-like_dom_sf"/>
</dbReference>
<comment type="caution">
    <text evidence="5">The sequence shown here is derived from an EMBL/GenBank/DDBJ whole genome shotgun (WGS) entry which is preliminary data.</text>
</comment>
<feature type="region of interest" description="Disordered" evidence="2">
    <location>
        <begin position="55"/>
        <end position="127"/>
    </location>
</feature>
<evidence type="ECO:0000256" key="2">
    <source>
        <dbReference type="SAM" id="MobiDB-lite"/>
    </source>
</evidence>
<dbReference type="PANTHER" id="PTHR45625:SF3">
    <property type="entry name" value="PEPTIDYL-PROLYL CIS-TRANS ISOMERASE B-RELATED"/>
    <property type="match status" value="1"/>
</dbReference>
<evidence type="ECO:0000256" key="1">
    <source>
        <dbReference type="ARBA" id="ARBA00002388"/>
    </source>
</evidence>
<dbReference type="SUPFAM" id="SSF50891">
    <property type="entry name" value="Cyclophilin-like"/>
    <property type="match status" value="1"/>
</dbReference>
<feature type="compositionally biased region" description="Basic and acidic residues" evidence="2">
    <location>
        <begin position="1"/>
        <end position="22"/>
    </location>
</feature>
<dbReference type="RefSeq" id="WP_189163804.1">
    <property type="nucleotide sequence ID" value="NZ_BMNT01000016.1"/>
</dbReference>
<accession>A0A917R3R5</accession>
<evidence type="ECO:0000256" key="3">
    <source>
        <dbReference type="SAM" id="Phobius"/>
    </source>
</evidence>
<feature type="domain" description="PPIase cyclophilin-type" evidence="4">
    <location>
        <begin position="135"/>
        <end position="306"/>
    </location>
</feature>
<feature type="transmembrane region" description="Helical" evidence="3">
    <location>
        <begin position="34"/>
        <end position="55"/>
    </location>
</feature>
<dbReference type="EMBL" id="BMNT01000016">
    <property type="protein sequence ID" value="GGK87093.1"/>
    <property type="molecule type" value="Genomic_DNA"/>
</dbReference>
<comment type="function">
    <text evidence="1">PPIases accelerate the folding of proteins. It catalyzes the cis-trans isomerization of proline imidic peptide bonds in oligopeptides.</text>
</comment>
<keyword evidence="6" id="KW-1185">Reference proteome</keyword>
<keyword evidence="3" id="KW-0812">Transmembrane</keyword>
<feature type="compositionally biased region" description="Low complexity" evidence="2">
    <location>
        <begin position="62"/>
        <end position="99"/>
    </location>
</feature>
<gene>
    <name evidence="5" type="ORF">GCM10007964_32000</name>
</gene>
<dbReference type="InterPro" id="IPR044666">
    <property type="entry name" value="Cyclophilin_A-like"/>
</dbReference>
<dbReference type="PROSITE" id="PS50072">
    <property type="entry name" value="CSA_PPIASE_2"/>
    <property type="match status" value="1"/>
</dbReference>
<proteinExistence type="predicted"/>
<evidence type="ECO:0000259" key="4">
    <source>
        <dbReference type="PROSITE" id="PS50072"/>
    </source>
</evidence>
<dbReference type="GO" id="GO:0003755">
    <property type="term" value="F:peptidyl-prolyl cis-trans isomerase activity"/>
    <property type="evidence" value="ECO:0007669"/>
    <property type="project" value="InterPro"/>
</dbReference>
<dbReference type="Pfam" id="PF00160">
    <property type="entry name" value="Pro_isomerase"/>
    <property type="match status" value="1"/>
</dbReference>
<protein>
    <recommendedName>
        <fullName evidence="4">PPIase cyclophilin-type domain-containing protein</fullName>
    </recommendedName>
</protein>
<feature type="region of interest" description="Disordered" evidence="2">
    <location>
        <begin position="1"/>
        <end position="31"/>
    </location>
</feature>
<reference evidence="5" key="1">
    <citation type="journal article" date="2014" name="Int. J. Syst. Evol. Microbiol.">
        <title>Complete genome sequence of Corynebacterium casei LMG S-19264T (=DSM 44701T), isolated from a smear-ripened cheese.</title>
        <authorList>
            <consortium name="US DOE Joint Genome Institute (JGI-PGF)"/>
            <person name="Walter F."/>
            <person name="Albersmeier A."/>
            <person name="Kalinowski J."/>
            <person name="Ruckert C."/>
        </authorList>
    </citation>
    <scope>NUCLEOTIDE SEQUENCE</scope>
    <source>
        <strain evidence="5">JCM 13064</strain>
    </source>
</reference>
<evidence type="ECO:0000313" key="6">
    <source>
        <dbReference type="Proteomes" id="UP000645217"/>
    </source>
</evidence>
<dbReference type="PANTHER" id="PTHR45625">
    <property type="entry name" value="PEPTIDYL-PROLYL CIS-TRANS ISOMERASE-RELATED"/>
    <property type="match status" value="1"/>
</dbReference>
<reference evidence="5" key="2">
    <citation type="submission" date="2020-09" db="EMBL/GenBank/DDBJ databases">
        <authorList>
            <person name="Sun Q."/>
            <person name="Ohkuma M."/>
        </authorList>
    </citation>
    <scope>NUCLEOTIDE SEQUENCE</scope>
    <source>
        <strain evidence="5">JCM 13064</strain>
    </source>
</reference>
<dbReference type="Gene3D" id="2.40.100.10">
    <property type="entry name" value="Cyclophilin-like"/>
    <property type="match status" value="1"/>
</dbReference>
<dbReference type="Proteomes" id="UP000645217">
    <property type="component" value="Unassembled WGS sequence"/>
</dbReference>
<name>A0A917R3R5_9ACTN</name>